<organism evidence="1 2">
    <name type="scientific">Geobacter hydrogenophilus</name>
    <dbReference type="NCBI Taxonomy" id="40983"/>
    <lineage>
        <taxon>Bacteria</taxon>
        <taxon>Pseudomonadati</taxon>
        <taxon>Thermodesulfobacteriota</taxon>
        <taxon>Desulfuromonadia</taxon>
        <taxon>Geobacterales</taxon>
        <taxon>Geobacteraceae</taxon>
        <taxon>Geobacter</taxon>
    </lineage>
</organism>
<dbReference type="Proteomes" id="UP001144352">
    <property type="component" value="Unassembled WGS sequence"/>
</dbReference>
<proteinExistence type="predicted"/>
<dbReference type="EMBL" id="BSDS01000001">
    <property type="protein sequence ID" value="GLI38096.1"/>
    <property type="molecule type" value="Genomic_DNA"/>
</dbReference>
<dbReference type="RefSeq" id="WP_214186147.1">
    <property type="nucleotide sequence ID" value="NZ_BSDS01000001.1"/>
</dbReference>
<comment type="caution">
    <text evidence="1">The sequence shown here is derived from an EMBL/GenBank/DDBJ whole genome shotgun (WGS) entry which is preliminary data.</text>
</comment>
<name>A0A9W6G083_9BACT</name>
<keyword evidence="2" id="KW-1185">Reference proteome</keyword>
<evidence type="ECO:0000313" key="2">
    <source>
        <dbReference type="Proteomes" id="UP001144352"/>
    </source>
</evidence>
<dbReference type="AlphaFoldDB" id="A0A9W6G083"/>
<sequence>MSSLPNYDQSALRTLAKRTEYETWLLEAVYAIAEQDLFREWPDGIVYPLDQNESACYGFACGNIIIGDWRPGFLSAGAPLIFVSSFKLLDMLIDWVIERNGGRATFRFQQKIDRLSQPIVFPPFVECRPWLKERLVGLYRTLEPLRGTIIHDRHFASIDGSIQVSTSKHGVVGVPVQISAHHLRKLVLTMVSTLNYIGGAWAFDEYREKTLRRDLDEIEPLHGLPLFGQRQPFFTRVRVYQTSADPLRVDPSLVKADLSRRYLDQDCMFDLRILVVRDGAVSDAYLLPWNIFAERGANWREGIDPANYKSAIPQDINPEHLGR</sequence>
<protein>
    <submittedName>
        <fullName evidence="1">Uncharacterized protein</fullName>
    </submittedName>
</protein>
<accession>A0A9W6G083</accession>
<gene>
    <name evidence="1" type="ORF">GHYDROH2_15970</name>
</gene>
<evidence type="ECO:0000313" key="1">
    <source>
        <dbReference type="EMBL" id="GLI38096.1"/>
    </source>
</evidence>
<reference evidence="1" key="1">
    <citation type="submission" date="2022-12" db="EMBL/GenBank/DDBJ databases">
        <title>Reference genome sequencing for broad-spectrum identification of bacterial and archaeal isolates by mass spectrometry.</title>
        <authorList>
            <person name="Sekiguchi Y."/>
            <person name="Tourlousse D.M."/>
        </authorList>
    </citation>
    <scope>NUCLEOTIDE SEQUENCE</scope>
    <source>
        <strain evidence="1">H2</strain>
    </source>
</reference>